<dbReference type="SMART" id="SM00195">
    <property type="entry name" value="DSPc"/>
    <property type="match status" value="1"/>
</dbReference>
<reference evidence="2" key="1">
    <citation type="submission" date="2025-08" db="UniProtKB">
        <authorList>
            <consortium name="Ensembl"/>
        </authorList>
    </citation>
    <scope>IDENTIFICATION</scope>
</reference>
<dbReference type="GO" id="GO:0005737">
    <property type="term" value="C:cytoplasm"/>
    <property type="evidence" value="ECO:0007669"/>
    <property type="project" value="Ensembl"/>
</dbReference>
<dbReference type="PANTHER" id="PTHR46495">
    <property type="entry name" value="DUAL SPECIFICITY PROTEIN PHOSPHATASE 21"/>
    <property type="match status" value="1"/>
</dbReference>
<evidence type="ECO:0000259" key="1">
    <source>
        <dbReference type="SMART" id="SM00195"/>
    </source>
</evidence>
<evidence type="ECO:0000313" key="3">
    <source>
        <dbReference type="Proteomes" id="UP000694426"/>
    </source>
</evidence>
<gene>
    <name evidence="2" type="primary">DUSP21</name>
</gene>
<dbReference type="InterPro" id="IPR020422">
    <property type="entry name" value="TYR_PHOSPHATASE_DUAL_dom"/>
</dbReference>
<dbReference type="Gene3D" id="3.90.190.10">
    <property type="entry name" value="Protein tyrosine phosphatase superfamily"/>
    <property type="match status" value="1"/>
</dbReference>
<accession>A0A8B9CQB9</accession>
<dbReference type="GO" id="GO:0004725">
    <property type="term" value="F:protein tyrosine phosphatase activity"/>
    <property type="evidence" value="ECO:0007669"/>
    <property type="project" value="Ensembl"/>
</dbReference>
<dbReference type="InterPro" id="IPR029021">
    <property type="entry name" value="Prot-tyrosine_phosphatase-like"/>
</dbReference>
<protein>
    <submittedName>
        <fullName evidence="2">Dual specificity phosphatase 21</fullName>
    </submittedName>
</protein>
<evidence type="ECO:0000313" key="2">
    <source>
        <dbReference type="Ensembl" id="ENSABRP00000022469.1"/>
    </source>
</evidence>
<feature type="domain" description="Tyrosine-protein phosphatase" evidence="1">
    <location>
        <begin position="48"/>
        <end position="176"/>
    </location>
</feature>
<proteinExistence type="predicted"/>
<reference evidence="2" key="2">
    <citation type="submission" date="2025-09" db="UniProtKB">
        <authorList>
            <consortium name="Ensembl"/>
        </authorList>
    </citation>
    <scope>IDENTIFICATION</scope>
</reference>
<name>A0A8B9CQB9_9AVES</name>
<organism evidence="2 3">
    <name type="scientific">Anser brachyrhynchus</name>
    <name type="common">Pink-footed goose</name>
    <dbReference type="NCBI Taxonomy" id="132585"/>
    <lineage>
        <taxon>Eukaryota</taxon>
        <taxon>Metazoa</taxon>
        <taxon>Chordata</taxon>
        <taxon>Craniata</taxon>
        <taxon>Vertebrata</taxon>
        <taxon>Euteleostomi</taxon>
        <taxon>Archelosauria</taxon>
        <taxon>Archosauria</taxon>
        <taxon>Dinosauria</taxon>
        <taxon>Saurischia</taxon>
        <taxon>Theropoda</taxon>
        <taxon>Coelurosauria</taxon>
        <taxon>Aves</taxon>
        <taxon>Neognathae</taxon>
        <taxon>Galloanserae</taxon>
        <taxon>Anseriformes</taxon>
        <taxon>Anatidae</taxon>
        <taxon>Anserinae</taxon>
        <taxon>Anser</taxon>
    </lineage>
</organism>
<dbReference type="GO" id="GO:0005634">
    <property type="term" value="C:nucleus"/>
    <property type="evidence" value="ECO:0007669"/>
    <property type="project" value="Ensembl"/>
</dbReference>
<keyword evidence="3" id="KW-1185">Reference proteome</keyword>
<dbReference type="InterPro" id="IPR000340">
    <property type="entry name" value="Dual-sp_phosphatase_cat-dom"/>
</dbReference>
<dbReference type="Proteomes" id="UP000694426">
    <property type="component" value="Unplaced"/>
</dbReference>
<dbReference type="GeneTree" id="ENSGT00940000163638"/>
<sequence length="207" mass="22709">MAAGAAGWLGQGAVGAVDSHLDVRVYRAASGKRASCHTKHGVSDAPRACFGVRGRGPGLAWVCVCEGVRGSHHSQTSVRGTVINVLLEVDNALRPSIEYLHIPVPDVLITCISACFDAVTDRIRSVGSCSVTICMAYLMKHHAVSLVRAHAWVRACWPIIWPNNSFWQQLIQYEYELFRVNTVRMVRSPLGVIPNVYKAKVRMVLLC</sequence>
<dbReference type="AlphaFoldDB" id="A0A8B9CQB9"/>
<dbReference type="SUPFAM" id="SSF52799">
    <property type="entry name" value="(Phosphotyrosine protein) phosphatases II"/>
    <property type="match status" value="1"/>
</dbReference>
<dbReference type="PANTHER" id="PTHR46495:SF1">
    <property type="entry name" value="DUAL SPECIFICITY PHOSPHATASE 21"/>
    <property type="match status" value="1"/>
</dbReference>
<dbReference type="Pfam" id="PF00782">
    <property type="entry name" value="DSPc"/>
    <property type="match status" value="1"/>
</dbReference>
<dbReference type="Ensembl" id="ENSABRT00000031588.1">
    <property type="protein sequence ID" value="ENSABRP00000022469.1"/>
    <property type="gene ID" value="ENSABRG00000019026.1"/>
</dbReference>